<dbReference type="InterPro" id="IPR050328">
    <property type="entry name" value="Dev_Immune_Receptor"/>
</dbReference>
<dbReference type="PROSITE" id="PS51450">
    <property type="entry name" value="LRR"/>
    <property type="match status" value="1"/>
</dbReference>
<dbReference type="InterPro" id="IPR035897">
    <property type="entry name" value="Toll_tir_struct_dom_sf"/>
</dbReference>
<dbReference type="InterPro" id="IPR000372">
    <property type="entry name" value="LRRNT"/>
</dbReference>
<reference evidence="12 13" key="1">
    <citation type="submission" date="2021-06" db="EMBL/GenBank/DDBJ databases">
        <title>Caerostris extrusa draft genome.</title>
        <authorList>
            <person name="Kono N."/>
            <person name="Arakawa K."/>
        </authorList>
    </citation>
    <scope>NUCLEOTIDE SEQUENCE [LARGE SCALE GENOMIC DNA]</scope>
</reference>
<dbReference type="SUPFAM" id="SSF52047">
    <property type="entry name" value="RNI-like"/>
    <property type="match status" value="1"/>
</dbReference>
<dbReference type="SUPFAM" id="SSF52058">
    <property type="entry name" value="L domain-like"/>
    <property type="match status" value="1"/>
</dbReference>
<evidence type="ECO:0000256" key="8">
    <source>
        <dbReference type="ARBA" id="ARBA00023136"/>
    </source>
</evidence>
<comment type="subcellular location">
    <subcellularLocation>
        <location evidence="1">Membrane</location>
        <topology evidence="1">Single-pass type I membrane protein</topology>
    </subcellularLocation>
</comment>
<dbReference type="SUPFAM" id="SSF52200">
    <property type="entry name" value="Toll/Interleukin receptor TIR domain"/>
    <property type="match status" value="1"/>
</dbReference>
<keyword evidence="5" id="KW-0732">Signal</keyword>
<dbReference type="InterPro" id="IPR017241">
    <property type="entry name" value="Toll-like_receptor"/>
</dbReference>
<keyword evidence="9" id="KW-0675">Receptor</keyword>
<dbReference type="Proteomes" id="UP001054945">
    <property type="component" value="Unassembled WGS sequence"/>
</dbReference>
<dbReference type="InterPro" id="IPR000483">
    <property type="entry name" value="Cys-rich_flank_reg_C"/>
</dbReference>
<evidence type="ECO:0000256" key="4">
    <source>
        <dbReference type="ARBA" id="ARBA00022692"/>
    </source>
</evidence>
<organism evidence="12 13">
    <name type="scientific">Caerostris extrusa</name>
    <name type="common">Bark spider</name>
    <name type="synonym">Caerostris bankana</name>
    <dbReference type="NCBI Taxonomy" id="172846"/>
    <lineage>
        <taxon>Eukaryota</taxon>
        <taxon>Metazoa</taxon>
        <taxon>Ecdysozoa</taxon>
        <taxon>Arthropoda</taxon>
        <taxon>Chelicerata</taxon>
        <taxon>Arachnida</taxon>
        <taxon>Araneae</taxon>
        <taxon>Araneomorphae</taxon>
        <taxon>Entelegynae</taxon>
        <taxon>Araneoidea</taxon>
        <taxon>Araneidae</taxon>
        <taxon>Caerostris</taxon>
    </lineage>
</organism>
<dbReference type="PROSITE" id="PS50104">
    <property type="entry name" value="TIR"/>
    <property type="match status" value="1"/>
</dbReference>
<evidence type="ECO:0000256" key="3">
    <source>
        <dbReference type="ARBA" id="ARBA00022614"/>
    </source>
</evidence>
<keyword evidence="7 10" id="KW-1133">Transmembrane helix</keyword>
<evidence type="ECO:0000256" key="1">
    <source>
        <dbReference type="ARBA" id="ARBA00004479"/>
    </source>
</evidence>
<dbReference type="SMART" id="SM00082">
    <property type="entry name" value="LRRCT"/>
    <property type="match status" value="2"/>
</dbReference>
<dbReference type="PANTHER" id="PTHR24373:SF275">
    <property type="entry name" value="TIR DOMAIN-CONTAINING PROTEIN"/>
    <property type="match status" value="1"/>
</dbReference>
<evidence type="ECO:0000256" key="6">
    <source>
        <dbReference type="ARBA" id="ARBA00022737"/>
    </source>
</evidence>
<accession>A0AAV4QE73</accession>
<dbReference type="GO" id="GO:0002224">
    <property type="term" value="P:toll-like receptor signaling pathway"/>
    <property type="evidence" value="ECO:0007669"/>
    <property type="project" value="InterPro"/>
</dbReference>
<feature type="non-terminal residue" evidence="12">
    <location>
        <position position="825"/>
    </location>
</feature>
<keyword evidence="3" id="KW-0433">Leucine-rich repeat</keyword>
<dbReference type="EMBL" id="BPLR01006134">
    <property type="protein sequence ID" value="GIY07627.1"/>
    <property type="molecule type" value="Genomic_DNA"/>
</dbReference>
<dbReference type="AlphaFoldDB" id="A0AAV4QE73"/>
<evidence type="ECO:0000259" key="11">
    <source>
        <dbReference type="PROSITE" id="PS50104"/>
    </source>
</evidence>
<protein>
    <submittedName>
        <fullName evidence="12">Protein toll</fullName>
    </submittedName>
</protein>
<keyword evidence="13" id="KW-1185">Reference proteome</keyword>
<dbReference type="GO" id="GO:0006955">
    <property type="term" value="P:immune response"/>
    <property type="evidence" value="ECO:0007669"/>
    <property type="project" value="InterPro"/>
</dbReference>
<evidence type="ECO:0000313" key="12">
    <source>
        <dbReference type="EMBL" id="GIY07627.1"/>
    </source>
</evidence>
<keyword evidence="4 10" id="KW-0812">Transmembrane</keyword>
<name>A0AAV4QE73_CAEEX</name>
<dbReference type="GO" id="GO:0004888">
    <property type="term" value="F:transmembrane signaling receptor activity"/>
    <property type="evidence" value="ECO:0007669"/>
    <property type="project" value="InterPro"/>
</dbReference>
<dbReference type="InterPro" id="IPR003591">
    <property type="entry name" value="Leu-rich_rpt_typical-subtyp"/>
</dbReference>
<evidence type="ECO:0000256" key="2">
    <source>
        <dbReference type="ARBA" id="ARBA00009634"/>
    </source>
</evidence>
<feature type="transmembrane region" description="Helical" evidence="10">
    <location>
        <begin position="717"/>
        <end position="737"/>
    </location>
</feature>
<keyword evidence="8 10" id="KW-0472">Membrane</keyword>
<gene>
    <name evidence="12" type="primary">Tl_3</name>
    <name evidence="12" type="ORF">CEXT_608151</name>
</gene>
<evidence type="ECO:0000256" key="7">
    <source>
        <dbReference type="ARBA" id="ARBA00022989"/>
    </source>
</evidence>
<comment type="similarity">
    <text evidence="2">Belongs to the Toll-like receptor family.</text>
</comment>
<evidence type="ECO:0000256" key="5">
    <source>
        <dbReference type="ARBA" id="ARBA00022729"/>
    </source>
</evidence>
<evidence type="ECO:0000313" key="13">
    <source>
        <dbReference type="Proteomes" id="UP001054945"/>
    </source>
</evidence>
<feature type="domain" description="TIR" evidence="11">
    <location>
        <begin position="761"/>
        <end position="825"/>
    </location>
</feature>
<keyword evidence="6" id="KW-0677">Repeat</keyword>
<evidence type="ECO:0000256" key="9">
    <source>
        <dbReference type="ARBA" id="ARBA00023170"/>
    </source>
</evidence>
<comment type="caution">
    <text evidence="12">The sequence shown here is derived from an EMBL/GenBank/DDBJ whole genome shotgun (WGS) entry which is preliminary data.</text>
</comment>
<proteinExistence type="inferred from homology"/>
<evidence type="ECO:0000256" key="10">
    <source>
        <dbReference type="SAM" id="Phobius"/>
    </source>
</evidence>
<dbReference type="Gene3D" id="3.80.10.10">
    <property type="entry name" value="Ribonuclease Inhibitor"/>
    <property type="match status" value="4"/>
</dbReference>
<dbReference type="PANTHER" id="PTHR24373">
    <property type="entry name" value="SLIT RELATED LEUCINE-RICH REPEAT NEURONAL PROTEIN"/>
    <property type="match status" value="1"/>
</dbReference>
<dbReference type="GO" id="GO:0016020">
    <property type="term" value="C:membrane"/>
    <property type="evidence" value="ECO:0007669"/>
    <property type="project" value="UniProtKB-SubCell"/>
</dbReference>
<dbReference type="Gene3D" id="3.40.50.10140">
    <property type="entry name" value="Toll/interleukin-1 receptor homology (TIR) domain"/>
    <property type="match status" value="1"/>
</dbReference>
<dbReference type="SMART" id="SM00013">
    <property type="entry name" value="LRRNT"/>
    <property type="match status" value="1"/>
</dbReference>
<dbReference type="SMART" id="SM00369">
    <property type="entry name" value="LRR_TYP"/>
    <property type="match status" value="9"/>
</dbReference>
<dbReference type="InterPro" id="IPR032675">
    <property type="entry name" value="LRR_dom_sf"/>
</dbReference>
<dbReference type="InterPro" id="IPR001611">
    <property type="entry name" value="Leu-rich_rpt"/>
</dbReference>
<dbReference type="InterPro" id="IPR000157">
    <property type="entry name" value="TIR_dom"/>
</dbReference>
<dbReference type="Pfam" id="PF13855">
    <property type="entry name" value="LRR_8"/>
    <property type="match status" value="3"/>
</dbReference>
<dbReference type="PIRSF" id="PIRSF037595">
    <property type="entry name" value="Toll-like_receptor"/>
    <property type="match status" value="1"/>
</dbReference>
<sequence length="825" mass="92598">MPPLAVGVFQTLRVIVAQLLKKDTKIFCKNVTDVRSIASLLTKYPRVYSLRIIGPNLTDFPSQAFAGHIINVLEIEAPLDTVADDALDGIFQLRIVNFDGGQFTTIPETFLNSSLRTVQLVHGSLDSIENQLQNNTQMTDALLYGNRIASISPDAFLNTKDLQYLNLSNNLLTEMDPGLLQHAQNLKSIDLSNNNLFTVDGCFDSLNPKGIRLYGNNLTNIDNAFHRGMWSMRWLDIGGNPYLNVTFSTFAGVMPYLTTLFLNDNNIQELDSYLLKNFRNIYKLCINDNHISSIPKYFFSPTPHMSVLEIANNNLTSVEDLFSSDTQHTGIRTLKSIKLNGNKINSIKFESSAKSILYLDLSQNQINSVVGNDFENLTSVRKLNLSRNSLVTIEAGSFKALSKLQSLDLSFTGIKQLNKSVQQVFQLEELIIDSSSLTSIDEDDLIGLDNLQDLSVKNNNLISVYGALQKLSNLTSLDISGNDLETLTSDCLQSNEKYLGNLKEIWMANNPWTCDCRLSWLLDRRKSGGLNLEDDPICHTPSYLQDKKAIQSLNLTDLQFWKEDCPQFCQCVCIIDGENAYTVINCTDKSLDNIPDHFPNNAKEINLQDNNITSFSEIGSMSLVNLQILKMAGNNMSRFTSEEGNISSHLSLISLSRNPWICDCEAWSFREWLIQHNNSVIDIEEVRCSLDGKLSNRVIIQLNKAEMCPNFTNLVKIVSIAASIILFLLVCLVFCVCRRTLAALCYSYGCGCLKKNERHDYSFDAFLLYANENEDFALSNIVESLESRLRGIKLFIPTRQVFLTSSPVNIQSSLSDCCKVIVLFS</sequence>